<evidence type="ECO:0000313" key="5">
    <source>
        <dbReference type="Proteomes" id="UP000281549"/>
    </source>
</evidence>
<dbReference type="EMBL" id="ML004972">
    <property type="protein sequence ID" value="RKP21269.1"/>
    <property type="molecule type" value="Genomic_DNA"/>
</dbReference>
<accession>A0A4V1J0E4</accession>
<sequence length="298" mass="34649">MKKFNVPCRVIETFTFLKLRYEYRASVNDKPKMSKNQKKKLKKDEKMLEKEMKEAEAIVAFDEKQAAYKETLKLIFYIYLNILKSQKATLLVSVLKGISKFVHLVDYKLVVDIIKTVKERTNDEKLTLDQGLSCVMTAVAAAENESMGTIFVIQILGEQMDLKQFYVYLYNLIDQFAKKSFDIEVVETCFKSLFFKRFQPPVNRVASFAHKLSKVAINLDDSTIRLKLFNIIVHLFIKYPGIRVIAGNEQIANGVYLEKAKDPDMASPLSTKLLEYEKWKKMKQPELQPLLKQIKQFE</sequence>
<protein>
    <recommendedName>
        <fullName evidence="3">CCAAT-binding factor domain-containing protein</fullName>
    </recommendedName>
</protein>
<organism evidence="4 5">
    <name type="scientific">Rozella allomycis (strain CSF55)</name>
    <dbReference type="NCBI Taxonomy" id="988480"/>
    <lineage>
        <taxon>Eukaryota</taxon>
        <taxon>Fungi</taxon>
        <taxon>Fungi incertae sedis</taxon>
        <taxon>Cryptomycota</taxon>
        <taxon>Cryptomycota incertae sedis</taxon>
        <taxon>Rozella</taxon>
    </lineage>
</organism>
<evidence type="ECO:0000313" key="4">
    <source>
        <dbReference type="EMBL" id="RKP21269.1"/>
    </source>
</evidence>
<dbReference type="InterPro" id="IPR016903">
    <property type="entry name" value="Nucleolar_cplx-assoc_3"/>
</dbReference>
<dbReference type="InterPro" id="IPR005612">
    <property type="entry name" value="CCAAT-binding_factor"/>
</dbReference>
<feature type="coiled-coil region" evidence="2">
    <location>
        <begin position="34"/>
        <end position="65"/>
    </location>
</feature>
<proteinExistence type="inferred from homology"/>
<dbReference type="PANTHER" id="PTHR14428:SF5">
    <property type="entry name" value="NUCLEOLAR COMPLEX PROTEIN 3 HOMOLOG"/>
    <property type="match status" value="1"/>
</dbReference>
<gene>
    <name evidence="4" type="ORF">ROZALSC1DRAFT_20674</name>
</gene>
<evidence type="ECO:0000256" key="2">
    <source>
        <dbReference type="SAM" id="Coils"/>
    </source>
</evidence>
<dbReference type="PANTHER" id="PTHR14428">
    <property type="entry name" value="NUCLEOLAR COMPLEX PROTEIN 3"/>
    <property type="match status" value="1"/>
</dbReference>
<keyword evidence="2" id="KW-0175">Coiled coil</keyword>
<reference evidence="5" key="1">
    <citation type="journal article" date="2018" name="Nat. Microbiol.">
        <title>Leveraging single-cell genomics to expand the fungal tree of life.</title>
        <authorList>
            <person name="Ahrendt S.R."/>
            <person name="Quandt C.A."/>
            <person name="Ciobanu D."/>
            <person name="Clum A."/>
            <person name="Salamov A."/>
            <person name="Andreopoulos B."/>
            <person name="Cheng J.F."/>
            <person name="Woyke T."/>
            <person name="Pelin A."/>
            <person name="Henrissat B."/>
            <person name="Reynolds N.K."/>
            <person name="Benny G.L."/>
            <person name="Smith M.E."/>
            <person name="James T.Y."/>
            <person name="Grigoriev I.V."/>
        </authorList>
    </citation>
    <scope>NUCLEOTIDE SEQUENCE [LARGE SCALE GENOMIC DNA]</scope>
    <source>
        <strain evidence="5">CSF55</strain>
    </source>
</reference>
<dbReference type="GO" id="GO:0005730">
    <property type="term" value="C:nucleolus"/>
    <property type="evidence" value="ECO:0007669"/>
    <property type="project" value="TreeGrafter"/>
</dbReference>
<evidence type="ECO:0000256" key="1">
    <source>
        <dbReference type="ARBA" id="ARBA00007797"/>
    </source>
</evidence>
<dbReference type="Proteomes" id="UP000281549">
    <property type="component" value="Unassembled WGS sequence"/>
</dbReference>
<dbReference type="AlphaFoldDB" id="A0A4V1J0E4"/>
<evidence type="ECO:0000259" key="3">
    <source>
        <dbReference type="Pfam" id="PF03914"/>
    </source>
</evidence>
<feature type="domain" description="CCAAT-binding factor" evidence="3">
    <location>
        <begin position="154"/>
        <end position="286"/>
    </location>
</feature>
<dbReference type="GO" id="GO:0003682">
    <property type="term" value="F:chromatin binding"/>
    <property type="evidence" value="ECO:0007669"/>
    <property type="project" value="TreeGrafter"/>
</dbReference>
<dbReference type="GO" id="GO:0006270">
    <property type="term" value="P:DNA replication initiation"/>
    <property type="evidence" value="ECO:0007669"/>
    <property type="project" value="TreeGrafter"/>
</dbReference>
<dbReference type="Pfam" id="PF03914">
    <property type="entry name" value="CBF"/>
    <property type="match status" value="1"/>
</dbReference>
<name>A0A4V1J0E4_ROZAC</name>
<comment type="similarity">
    <text evidence="1">Belongs to the CBF/MAK21 family.</text>
</comment>